<name>A0ACB8AYK7_9AGAM</name>
<gene>
    <name evidence="1" type="ORF">BV22DRAFT_1134547</name>
</gene>
<dbReference type="Proteomes" id="UP000790709">
    <property type="component" value="Unassembled WGS sequence"/>
</dbReference>
<proteinExistence type="predicted"/>
<protein>
    <submittedName>
        <fullName evidence="1">Uncharacterized protein</fullName>
    </submittedName>
</protein>
<sequence length="142" mass="15863">MSQLPPRMSTRAKNATQRPGLQILAAEAEAYGINKRRTKGEKAADDQRAKDAKDAHEAAIQDGYQRITAMQSQTQAAQADTEVNAPKPRRPQPRPAKAKAPVAKAKAPMAKAKKIWRSKHDFNKTCVFGAWARARWTEWSVW</sequence>
<dbReference type="EMBL" id="MU266779">
    <property type="protein sequence ID" value="KAH7918491.1"/>
    <property type="molecule type" value="Genomic_DNA"/>
</dbReference>
<evidence type="ECO:0000313" key="2">
    <source>
        <dbReference type="Proteomes" id="UP000790709"/>
    </source>
</evidence>
<keyword evidence="2" id="KW-1185">Reference proteome</keyword>
<comment type="caution">
    <text evidence="1">The sequence shown here is derived from an EMBL/GenBank/DDBJ whole genome shotgun (WGS) entry which is preliminary data.</text>
</comment>
<accession>A0ACB8AYK7</accession>
<reference evidence="1" key="1">
    <citation type="journal article" date="2021" name="New Phytol.">
        <title>Evolutionary innovations through gain and loss of genes in the ectomycorrhizal Boletales.</title>
        <authorList>
            <person name="Wu G."/>
            <person name="Miyauchi S."/>
            <person name="Morin E."/>
            <person name="Kuo A."/>
            <person name="Drula E."/>
            <person name="Varga T."/>
            <person name="Kohler A."/>
            <person name="Feng B."/>
            <person name="Cao Y."/>
            <person name="Lipzen A."/>
            <person name="Daum C."/>
            <person name="Hundley H."/>
            <person name="Pangilinan J."/>
            <person name="Johnson J."/>
            <person name="Barry K."/>
            <person name="LaButti K."/>
            <person name="Ng V."/>
            <person name="Ahrendt S."/>
            <person name="Min B."/>
            <person name="Choi I.G."/>
            <person name="Park H."/>
            <person name="Plett J.M."/>
            <person name="Magnuson J."/>
            <person name="Spatafora J.W."/>
            <person name="Nagy L.G."/>
            <person name="Henrissat B."/>
            <person name="Grigoriev I.V."/>
            <person name="Yang Z.L."/>
            <person name="Xu J."/>
            <person name="Martin F.M."/>
        </authorList>
    </citation>
    <scope>NUCLEOTIDE SEQUENCE</scope>
    <source>
        <strain evidence="1">KUC20120723A-06</strain>
    </source>
</reference>
<organism evidence="1 2">
    <name type="scientific">Leucogyrophana mollusca</name>
    <dbReference type="NCBI Taxonomy" id="85980"/>
    <lineage>
        <taxon>Eukaryota</taxon>
        <taxon>Fungi</taxon>
        <taxon>Dikarya</taxon>
        <taxon>Basidiomycota</taxon>
        <taxon>Agaricomycotina</taxon>
        <taxon>Agaricomycetes</taxon>
        <taxon>Agaricomycetidae</taxon>
        <taxon>Boletales</taxon>
        <taxon>Boletales incertae sedis</taxon>
        <taxon>Leucogyrophana</taxon>
    </lineage>
</organism>
<evidence type="ECO:0000313" key="1">
    <source>
        <dbReference type="EMBL" id="KAH7918491.1"/>
    </source>
</evidence>